<proteinExistence type="predicted"/>
<dbReference type="InterPro" id="IPR050298">
    <property type="entry name" value="Gram-neg_bact_OMP"/>
</dbReference>
<feature type="chain" id="PRO_5030932875" evidence="11">
    <location>
        <begin position="22"/>
        <end position="362"/>
    </location>
</feature>
<reference evidence="13" key="1">
    <citation type="submission" date="2016-10" db="EMBL/GenBank/DDBJ databases">
        <authorList>
            <person name="Varghese N."/>
            <person name="Submissions S."/>
        </authorList>
    </citation>
    <scope>NUCLEOTIDE SEQUENCE [LARGE SCALE GENOMIC DNA]</scope>
    <source>
        <strain evidence="13">YR281</strain>
    </source>
</reference>
<evidence type="ECO:0000256" key="8">
    <source>
        <dbReference type="ARBA" id="ARBA00023114"/>
    </source>
</evidence>
<comment type="caution">
    <text evidence="13">The sequence shown here is derived from an EMBL/GenBank/DDBJ whole genome shotgun (WGS) entry which is preliminary data.</text>
</comment>
<dbReference type="GO" id="GO:0009279">
    <property type="term" value="C:cell outer membrane"/>
    <property type="evidence" value="ECO:0007669"/>
    <property type="project" value="UniProtKB-SubCell"/>
</dbReference>
<evidence type="ECO:0000256" key="9">
    <source>
        <dbReference type="ARBA" id="ARBA00023136"/>
    </source>
</evidence>
<evidence type="ECO:0000259" key="12">
    <source>
        <dbReference type="Pfam" id="PF13609"/>
    </source>
</evidence>
<keyword evidence="7" id="KW-0406">Ion transport</keyword>
<dbReference type="GO" id="GO:0046930">
    <property type="term" value="C:pore complex"/>
    <property type="evidence" value="ECO:0007669"/>
    <property type="project" value="UniProtKB-KW"/>
</dbReference>
<dbReference type="InterPro" id="IPR023614">
    <property type="entry name" value="Porin_dom_sf"/>
</dbReference>
<protein>
    <submittedName>
        <fullName evidence="13">Outer membrane protein (Porin)</fullName>
    </submittedName>
</protein>
<evidence type="ECO:0000256" key="6">
    <source>
        <dbReference type="ARBA" id="ARBA00022729"/>
    </source>
</evidence>
<keyword evidence="3" id="KW-0813">Transport</keyword>
<keyword evidence="5" id="KW-0812">Transmembrane</keyword>
<comment type="subcellular location">
    <subcellularLocation>
        <location evidence="1">Cell outer membrane</location>
        <topology evidence="1">Multi-pass membrane protein</topology>
    </subcellularLocation>
</comment>
<feature type="signal peptide" evidence="11">
    <location>
        <begin position="1"/>
        <end position="21"/>
    </location>
</feature>
<dbReference type="EMBL" id="FNDI01000019">
    <property type="protein sequence ID" value="SDI57640.1"/>
    <property type="molecule type" value="Genomic_DNA"/>
</dbReference>
<dbReference type="PANTHER" id="PTHR34501:SF9">
    <property type="entry name" value="MAJOR OUTER MEMBRANE PROTEIN P.IA"/>
    <property type="match status" value="1"/>
</dbReference>
<sequence>MDKGLLLAGTALLCLASAAQAQSTVTLYGNVDGGLAFFNNVGGKRWYGFENGNFVPDLFGLTGTEDLGGGLKATFKLEASYNLSNGSLLVPSQLFQRKSIVGLSSDKLGELTLGYQPSFMFDVLLPYSVPYHGGGLYTFHQGNLDELGNTNALTNTVKYFSPSFGGISFGLQFAFGNEAGNFATKRKYAAALQYKNGPLSLGMVYTNENNRVIEFTEFLGLKNLFGTPLPTTDVAIANKLQNIGFGGSYKIEALTLHAVFTQSRVEFANGSSNANTADFGVNYFIGYFDSVGAGGSVENFAGGHWTTLSLSNAYFLSKRTTFYQQFMYQKASGANAVASMLGAGQASGNSQLGVAIGIQHYF</sequence>
<keyword evidence="14" id="KW-1185">Reference proteome</keyword>
<dbReference type="InterPro" id="IPR033900">
    <property type="entry name" value="Gram_neg_porin_domain"/>
</dbReference>
<evidence type="ECO:0000256" key="11">
    <source>
        <dbReference type="SAM" id="SignalP"/>
    </source>
</evidence>
<feature type="domain" description="Porin" evidence="12">
    <location>
        <begin position="9"/>
        <end position="333"/>
    </location>
</feature>
<organism evidence="13 14">
    <name type="scientific">Paraburkholderia steynii</name>
    <dbReference type="NCBI Taxonomy" id="1245441"/>
    <lineage>
        <taxon>Bacteria</taxon>
        <taxon>Pseudomonadati</taxon>
        <taxon>Pseudomonadota</taxon>
        <taxon>Betaproteobacteria</taxon>
        <taxon>Burkholderiales</taxon>
        <taxon>Burkholderiaceae</taxon>
        <taxon>Paraburkholderia</taxon>
    </lineage>
</organism>
<evidence type="ECO:0000256" key="5">
    <source>
        <dbReference type="ARBA" id="ARBA00022692"/>
    </source>
</evidence>
<accession>A0A7Z7FKX8</accession>
<evidence type="ECO:0000256" key="3">
    <source>
        <dbReference type="ARBA" id="ARBA00022448"/>
    </source>
</evidence>
<keyword evidence="4" id="KW-1134">Transmembrane beta strand</keyword>
<dbReference type="Pfam" id="PF13609">
    <property type="entry name" value="Porin_4"/>
    <property type="match status" value="1"/>
</dbReference>
<evidence type="ECO:0000256" key="1">
    <source>
        <dbReference type="ARBA" id="ARBA00004571"/>
    </source>
</evidence>
<keyword evidence="6 11" id="KW-0732">Signal</keyword>
<evidence type="ECO:0000256" key="2">
    <source>
        <dbReference type="ARBA" id="ARBA00011233"/>
    </source>
</evidence>
<evidence type="ECO:0000313" key="14">
    <source>
        <dbReference type="Proteomes" id="UP000198900"/>
    </source>
</evidence>
<dbReference type="GO" id="GO:0015288">
    <property type="term" value="F:porin activity"/>
    <property type="evidence" value="ECO:0007669"/>
    <property type="project" value="UniProtKB-KW"/>
</dbReference>
<evidence type="ECO:0000313" key="13">
    <source>
        <dbReference type="EMBL" id="SDI57640.1"/>
    </source>
</evidence>
<dbReference type="Proteomes" id="UP000198900">
    <property type="component" value="Unassembled WGS sequence"/>
</dbReference>
<evidence type="ECO:0000256" key="4">
    <source>
        <dbReference type="ARBA" id="ARBA00022452"/>
    </source>
</evidence>
<comment type="subunit">
    <text evidence="2">Homotrimer.</text>
</comment>
<dbReference type="PANTHER" id="PTHR34501">
    <property type="entry name" value="PROTEIN YDDL-RELATED"/>
    <property type="match status" value="1"/>
</dbReference>
<gene>
    <name evidence="13" type="ORF">SAMN04487926_119135</name>
</gene>
<dbReference type="Gene3D" id="2.40.160.10">
    <property type="entry name" value="Porin"/>
    <property type="match status" value="1"/>
</dbReference>
<keyword evidence="9" id="KW-0472">Membrane</keyword>
<dbReference type="InterPro" id="IPR002299">
    <property type="entry name" value="Porin_Neis"/>
</dbReference>
<keyword evidence="8" id="KW-0626">Porin</keyword>
<dbReference type="AlphaFoldDB" id="A0A7Z7FKX8"/>
<keyword evidence="10" id="KW-0998">Cell outer membrane</keyword>
<dbReference type="SUPFAM" id="SSF56935">
    <property type="entry name" value="Porins"/>
    <property type="match status" value="1"/>
</dbReference>
<dbReference type="GO" id="GO:0006811">
    <property type="term" value="P:monoatomic ion transport"/>
    <property type="evidence" value="ECO:0007669"/>
    <property type="project" value="UniProtKB-KW"/>
</dbReference>
<name>A0A7Z7FKX8_9BURK</name>
<evidence type="ECO:0000256" key="10">
    <source>
        <dbReference type="ARBA" id="ARBA00023237"/>
    </source>
</evidence>
<evidence type="ECO:0000256" key="7">
    <source>
        <dbReference type="ARBA" id="ARBA00023065"/>
    </source>
</evidence>
<dbReference type="CDD" id="cd00342">
    <property type="entry name" value="gram_neg_porins"/>
    <property type="match status" value="1"/>
</dbReference>
<dbReference type="PRINTS" id="PR00184">
    <property type="entry name" value="NEISSPPORIN"/>
</dbReference>